<feature type="transmembrane region" description="Helical" evidence="9">
    <location>
        <begin position="558"/>
        <end position="579"/>
    </location>
</feature>
<evidence type="ECO:0000256" key="4">
    <source>
        <dbReference type="ARBA" id="ARBA00022676"/>
    </source>
</evidence>
<evidence type="ECO:0000256" key="1">
    <source>
        <dbReference type="ARBA" id="ARBA00004127"/>
    </source>
</evidence>
<dbReference type="InterPro" id="IPR003342">
    <property type="entry name" value="ArnT-like_N"/>
</dbReference>
<keyword evidence="7 9" id="KW-1133">Transmembrane helix</keyword>
<evidence type="ECO:0000256" key="6">
    <source>
        <dbReference type="ARBA" id="ARBA00022692"/>
    </source>
</evidence>
<gene>
    <name evidence="12" type="ORF">M9Y10_041659</name>
</gene>
<sequence>MFGESKSSAFNAIDTFLVLILFFISSCARLWTIAWPNQVVFDEVHFGNFTKFYVKGEFHFDIHPPLGKMMMAYISKLGQYHGELESICALGTKYKMNETQYISLRMIPAIFSSCCAPLVYCTSRLLYIDPFPSFAGALLVALDSSMIVESKFILSDGMLHFWFAFHLYTLALFLRHGSEWRAILAGFTLGAAGSCKFTALSLYAIDGISQIVWILVRWPSIISIIIRGCCLLIPSFISIILSWLWHFQSTPFRGYHHYYINSIDLNTLIDQSKINTSYWGNRIIDSPLLFRLYRWLIVMNRINMRSKIPHPWESRPQYWPLLLDKYVLFYSGPKDKRINCMGLPSSYWISSFSLFLAIPALFFRRAGWQNLFFIWSWAVSFVPFLGVPRTMFHYHYLLPLMCACLNTSALLHFLFGTEDQVVEEYESKAPDEAPRQNQNHELFGEDEDKDIMVVDDEEINDFDVDLSKTEENISIQNTNSLLIQKICKSFRLKKIIRFINYRFPFLRNFKIFRFSGINALSKEAGAFCFNDKTNDYRKGRRYKHGTVTQSLSQKKNRLMIRSAVCMLIIIISLSCYSFFSPLIYGTSCPNCQKTRMWLSRWTYGPPLPVYDFGKQLFNTTERRQKLPL</sequence>
<name>A0ABR2K507_9EUKA</name>
<feature type="transmembrane region" description="Helical" evidence="9">
    <location>
        <begin position="12"/>
        <end position="31"/>
    </location>
</feature>
<comment type="caution">
    <text evidence="12">The sequence shown here is derived from an EMBL/GenBank/DDBJ whole genome shotgun (WGS) entry which is preliminary data.</text>
</comment>
<feature type="domain" description="Protein O-mannosyl-transferase C-terminal four TM" evidence="11">
    <location>
        <begin position="298"/>
        <end position="420"/>
    </location>
</feature>
<feature type="transmembrane region" description="Helical" evidence="9">
    <location>
        <begin position="159"/>
        <end position="176"/>
    </location>
</feature>
<comment type="pathway">
    <text evidence="2">Protein modification; protein glycosylation.</text>
</comment>
<dbReference type="InterPro" id="IPR027005">
    <property type="entry name" value="PMT-like"/>
</dbReference>
<feature type="transmembrane region" description="Helical" evidence="9">
    <location>
        <begin position="394"/>
        <end position="415"/>
    </location>
</feature>
<feature type="transmembrane region" description="Helical" evidence="9">
    <location>
        <begin position="345"/>
        <end position="363"/>
    </location>
</feature>
<feature type="transmembrane region" description="Helical" evidence="9">
    <location>
        <begin position="224"/>
        <end position="245"/>
    </location>
</feature>
<evidence type="ECO:0000256" key="2">
    <source>
        <dbReference type="ARBA" id="ARBA00004922"/>
    </source>
</evidence>
<dbReference type="Proteomes" id="UP001470230">
    <property type="component" value="Unassembled WGS sequence"/>
</dbReference>
<keyword evidence="6 9" id="KW-0812">Transmembrane</keyword>
<dbReference type="EMBL" id="JAPFFF010000007">
    <property type="protein sequence ID" value="KAK8886199.1"/>
    <property type="molecule type" value="Genomic_DNA"/>
</dbReference>
<dbReference type="PROSITE" id="PS51257">
    <property type="entry name" value="PROKAR_LIPOPROTEIN"/>
    <property type="match status" value="1"/>
</dbReference>
<evidence type="ECO:0000256" key="3">
    <source>
        <dbReference type="ARBA" id="ARBA00007222"/>
    </source>
</evidence>
<feature type="transmembrane region" description="Helical" evidence="9">
    <location>
        <begin position="102"/>
        <end position="120"/>
    </location>
</feature>
<comment type="similarity">
    <text evidence="3">Belongs to the glycosyltransferase 39 family.</text>
</comment>
<protein>
    <recommendedName>
        <fullName evidence="14">Dolichyl-phosphate-mannose--protein mannosyltransferase</fullName>
    </recommendedName>
</protein>
<evidence type="ECO:0000256" key="5">
    <source>
        <dbReference type="ARBA" id="ARBA00022679"/>
    </source>
</evidence>
<accession>A0ABR2K507</accession>
<dbReference type="Pfam" id="PF16192">
    <property type="entry name" value="PMT_4TMC"/>
    <property type="match status" value="1"/>
</dbReference>
<evidence type="ECO:0008006" key="14">
    <source>
        <dbReference type="Google" id="ProtNLM"/>
    </source>
</evidence>
<evidence type="ECO:0000313" key="13">
    <source>
        <dbReference type="Proteomes" id="UP001470230"/>
    </source>
</evidence>
<feature type="domain" description="ArnT-like N-terminal" evidence="10">
    <location>
        <begin position="20"/>
        <end position="247"/>
    </location>
</feature>
<proteinExistence type="inferred from homology"/>
<comment type="subcellular location">
    <subcellularLocation>
        <location evidence="1">Endomembrane system</location>
        <topology evidence="1">Multi-pass membrane protein</topology>
    </subcellularLocation>
</comment>
<keyword evidence="4" id="KW-0328">Glycosyltransferase</keyword>
<dbReference type="PANTHER" id="PTHR10050:SF46">
    <property type="entry name" value="PROTEIN O-MANNOSYL-TRANSFERASE 2"/>
    <property type="match status" value="1"/>
</dbReference>
<dbReference type="InterPro" id="IPR032421">
    <property type="entry name" value="PMT_4TMC"/>
</dbReference>
<evidence type="ECO:0000256" key="9">
    <source>
        <dbReference type="SAM" id="Phobius"/>
    </source>
</evidence>
<evidence type="ECO:0000259" key="11">
    <source>
        <dbReference type="Pfam" id="PF16192"/>
    </source>
</evidence>
<evidence type="ECO:0000313" key="12">
    <source>
        <dbReference type="EMBL" id="KAK8886199.1"/>
    </source>
</evidence>
<reference evidence="12 13" key="1">
    <citation type="submission" date="2024-04" db="EMBL/GenBank/DDBJ databases">
        <title>Tritrichomonas musculus Genome.</title>
        <authorList>
            <person name="Alves-Ferreira E."/>
            <person name="Grigg M."/>
            <person name="Lorenzi H."/>
            <person name="Galac M."/>
        </authorList>
    </citation>
    <scope>NUCLEOTIDE SEQUENCE [LARGE SCALE GENOMIC DNA]</scope>
    <source>
        <strain evidence="12 13">EAF2021</strain>
    </source>
</reference>
<keyword evidence="5" id="KW-0808">Transferase</keyword>
<evidence type="ECO:0000259" key="10">
    <source>
        <dbReference type="Pfam" id="PF02366"/>
    </source>
</evidence>
<evidence type="ECO:0000256" key="8">
    <source>
        <dbReference type="ARBA" id="ARBA00023136"/>
    </source>
</evidence>
<feature type="transmembrane region" description="Helical" evidence="9">
    <location>
        <begin position="370"/>
        <end position="388"/>
    </location>
</feature>
<keyword evidence="8 9" id="KW-0472">Membrane</keyword>
<organism evidence="12 13">
    <name type="scientific">Tritrichomonas musculus</name>
    <dbReference type="NCBI Taxonomy" id="1915356"/>
    <lineage>
        <taxon>Eukaryota</taxon>
        <taxon>Metamonada</taxon>
        <taxon>Parabasalia</taxon>
        <taxon>Tritrichomonadida</taxon>
        <taxon>Tritrichomonadidae</taxon>
        <taxon>Tritrichomonas</taxon>
    </lineage>
</organism>
<evidence type="ECO:0000256" key="7">
    <source>
        <dbReference type="ARBA" id="ARBA00022989"/>
    </source>
</evidence>
<dbReference type="PANTHER" id="PTHR10050">
    <property type="entry name" value="DOLICHYL-PHOSPHATE-MANNOSE--PROTEIN MANNOSYLTRANSFERASE"/>
    <property type="match status" value="1"/>
</dbReference>
<keyword evidence="13" id="KW-1185">Reference proteome</keyword>
<dbReference type="Pfam" id="PF02366">
    <property type="entry name" value="PMT"/>
    <property type="match status" value="1"/>
</dbReference>